<name>A0A485NQQ7_LYNPA</name>
<dbReference type="GO" id="GO:0071949">
    <property type="term" value="F:FAD binding"/>
    <property type="evidence" value="ECO:0007669"/>
    <property type="project" value="TreeGrafter"/>
</dbReference>
<sequence length="315" mass="34464">MDHPTPKVLLARPRCPSLRMWALEASSRTFSVPPSISRNPAMVNEPRGDGGPTSRSEGSSSGSESSKDSSRCSTPGLDPERHDRLREKMRRRMESGDKWFSLEFFPPRTAQGAVNLISRFDGTGAGGPLFIDVTWHPAGDPGSDKETSSMVIASTAVNYCGLETILHMTCCCQSREQITGYLHKAKRLGLKNILALRGDRVGEQWEEEEGGFSYAADLVRHIRSEFGDYFDVCVAGLPLPSAACETVQAGGTAADQGRDRANQRQRRCHPQLWHRAGCEPVPGASDQWLGARPSLLHPQPRDGHHRGAEAPGHVD</sequence>
<keyword evidence="6 7" id="KW-0560">Oxidoreductase</keyword>
<evidence type="ECO:0000313" key="9">
    <source>
        <dbReference type="EMBL" id="VFV35570.1"/>
    </source>
</evidence>
<dbReference type="AlphaFoldDB" id="A0A485NQQ7"/>
<keyword evidence="4 7" id="KW-0285">Flavoprotein</keyword>
<evidence type="ECO:0000256" key="3">
    <source>
        <dbReference type="ARBA" id="ARBA00006743"/>
    </source>
</evidence>
<evidence type="ECO:0000256" key="1">
    <source>
        <dbReference type="ARBA" id="ARBA00001974"/>
    </source>
</evidence>
<feature type="compositionally biased region" description="Basic and acidic residues" evidence="8">
    <location>
        <begin position="299"/>
        <end position="315"/>
    </location>
</feature>
<organism evidence="9 10">
    <name type="scientific">Lynx pardinus</name>
    <name type="common">Iberian lynx</name>
    <name type="synonym">Felis pardina</name>
    <dbReference type="NCBI Taxonomy" id="191816"/>
    <lineage>
        <taxon>Eukaryota</taxon>
        <taxon>Metazoa</taxon>
        <taxon>Chordata</taxon>
        <taxon>Craniata</taxon>
        <taxon>Vertebrata</taxon>
        <taxon>Euteleostomi</taxon>
        <taxon>Mammalia</taxon>
        <taxon>Eutheria</taxon>
        <taxon>Laurasiatheria</taxon>
        <taxon>Carnivora</taxon>
        <taxon>Feliformia</taxon>
        <taxon>Felidae</taxon>
        <taxon>Felinae</taxon>
        <taxon>Lynx</taxon>
    </lineage>
</organism>
<dbReference type="Gene3D" id="3.20.20.220">
    <property type="match status" value="1"/>
</dbReference>
<reference evidence="9 10" key="1">
    <citation type="submission" date="2019-01" db="EMBL/GenBank/DDBJ databases">
        <authorList>
            <person name="Alioto T."/>
            <person name="Alioto T."/>
        </authorList>
    </citation>
    <scope>NUCLEOTIDE SEQUENCE [LARGE SCALE GENOMIC DNA]</scope>
</reference>
<comment type="pathway">
    <text evidence="2 7">One-carbon metabolism; tetrahydrofolate interconversion.</text>
</comment>
<dbReference type="PANTHER" id="PTHR45754">
    <property type="entry name" value="METHYLENETETRAHYDROFOLATE REDUCTASE"/>
    <property type="match status" value="1"/>
</dbReference>
<evidence type="ECO:0000256" key="8">
    <source>
        <dbReference type="SAM" id="MobiDB-lite"/>
    </source>
</evidence>
<feature type="region of interest" description="Disordered" evidence="8">
    <location>
        <begin position="27"/>
        <end position="84"/>
    </location>
</feature>
<evidence type="ECO:0000256" key="4">
    <source>
        <dbReference type="ARBA" id="ARBA00022630"/>
    </source>
</evidence>
<evidence type="ECO:0000313" key="10">
    <source>
        <dbReference type="Proteomes" id="UP000386466"/>
    </source>
</evidence>
<evidence type="ECO:0000256" key="6">
    <source>
        <dbReference type="ARBA" id="ARBA00023002"/>
    </source>
</evidence>
<gene>
    <name evidence="9" type="ORF">LYPA_23C016668</name>
</gene>
<dbReference type="InterPro" id="IPR029041">
    <property type="entry name" value="FAD-linked_oxidoreductase-like"/>
</dbReference>
<feature type="compositionally biased region" description="Low complexity" evidence="8">
    <location>
        <begin position="54"/>
        <end position="64"/>
    </location>
</feature>
<dbReference type="EC" id="1.5.1.53" evidence="7"/>
<dbReference type="SUPFAM" id="SSF51730">
    <property type="entry name" value="FAD-linked oxidoreductase"/>
    <property type="match status" value="1"/>
</dbReference>
<feature type="compositionally biased region" description="Polar residues" evidence="8">
    <location>
        <begin position="27"/>
        <end position="38"/>
    </location>
</feature>
<evidence type="ECO:0000256" key="5">
    <source>
        <dbReference type="ARBA" id="ARBA00022827"/>
    </source>
</evidence>
<dbReference type="GO" id="GO:0106313">
    <property type="term" value="F:methylenetetrahydrofolate reductase (NADPH) activity"/>
    <property type="evidence" value="ECO:0007669"/>
    <property type="project" value="UniProtKB-EC"/>
</dbReference>
<comment type="similarity">
    <text evidence="3 7">Belongs to the methylenetetrahydrofolate reductase family.</text>
</comment>
<feature type="region of interest" description="Disordered" evidence="8">
    <location>
        <begin position="289"/>
        <end position="315"/>
    </location>
</feature>
<proteinExistence type="inferred from homology"/>
<evidence type="ECO:0000256" key="7">
    <source>
        <dbReference type="RuleBase" id="RU003862"/>
    </source>
</evidence>
<comment type="cofactor">
    <cofactor evidence="1 7">
        <name>FAD</name>
        <dbReference type="ChEBI" id="CHEBI:57692"/>
    </cofactor>
</comment>
<dbReference type="Proteomes" id="UP000386466">
    <property type="component" value="Unassembled WGS sequence"/>
</dbReference>
<protein>
    <recommendedName>
        <fullName evidence="7">Methylenetetrahydrofolate reductase</fullName>
        <ecNumber evidence="7">1.5.1.53</ecNumber>
    </recommendedName>
</protein>
<evidence type="ECO:0000256" key="2">
    <source>
        <dbReference type="ARBA" id="ARBA00004777"/>
    </source>
</evidence>
<dbReference type="GO" id="GO:0035999">
    <property type="term" value="P:tetrahydrofolate interconversion"/>
    <property type="evidence" value="ECO:0007669"/>
    <property type="project" value="UniProtKB-UniPathway"/>
</dbReference>
<keyword evidence="5 7" id="KW-0274">FAD</keyword>
<dbReference type="EMBL" id="CAAGRJ010021383">
    <property type="protein sequence ID" value="VFV35570.1"/>
    <property type="molecule type" value="Genomic_DNA"/>
</dbReference>
<dbReference type="InterPro" id="IPR003171">
    <property type="entry name" value="Mehydrof_redctse-like"/>
</dbReference>
<accession>A0A485NQQ7</accession>
<comment type="catalytic activity">
    <reaction evidence="7">
        <text>(6S)-5-methyl-5,6,7,8-tetrahydrofolate + NADP(+) = (6R)-5,10-methylene-5,6,7,8-tetrahydrofolate + NADPH + H(+)</text>
        <dbReference type="Rhea" id="RHEA:19817"/>
        <dbReference type="ChEBI" id="CHEBI:15378"/>
        <dbReference type="ChEBI" id="CHEBI:15636"/>
        <dbReference type="ChEBI" id="CHEBI:18608"/>
        <dbReference type="ChEBI" id="CHEBI:57783"/>
        <dbReference type="ChEBI" id="CHEBI:58349"/>
        <dbReference type="EC" id="1.5.1.53"/>
    </reaction>
</comment>
<dbReference type="PANTHER" id="PTHR45754:SF3">
    <property type="entry name" value="METHYLENETETRAHYDROFOLATE REDUCTASE (NADPH)"/>
    <property type="match status" value="1"/>
</dbReference>
<keyword evidence="10" id="KW-1185">Reference proteome</keyword>
<dbReference type="UniPathway" id="UPA00193"/>
<dbReference type="GO" id="GO:0005829">
    <property type="term" value="C:cytosol"/>
    <property type="evidence" value="ECO:0007669"/>
    <property type="project" value="TreeGrafter"/>
</dbReference>
<dbReference type="GO" id="GO:0009086">
    <property type="term" value="P:methionine biosynthetic process"/>
    <property type="evidence" value="ECO:0007669"/>
    <property type="project" value="TreeGrafter"/>
</dbReference>
<dbReference type="Pfam" id="PF02219">
    <property type="entry name" value="MTHFR"/>
    <property type="match status" value="1"/>
</dbReference>